<sequence>MTGPRLLLQSRRTVPLLLVLIVAALASRELGGQRLLVGTTEPIPLPWAAVLPVITAYLSTVAATSALPLQEHLSVRRVDLYDLLYLATAAVISVGLIVWAAQPLIGTITELGATRNYLGLLGYSLLGATALRPSMGWTVPTTVLTIGLVVAGTGMHLPPLDWPARHDTDPTSWAISIAILFAGVAAFLHPTQRRAIALQSARTEPD</sequence>
<dbReference type="STRING" id="307121.GA0070620_0183"/>
<protein>
    <submittedName>
        <fullName evidence="2">Uncharacterized protein</fullName>
    </submittedName>
</protein>
<dbReference type="Proteomes" id="UP000199393">
    <property type="component" value="Chromosome I"/>
</dbReference>
<accession>A0A1C3MWR7</accession>
<evidence type="ECO:0000256" key="1">
    <source>
        <dbReference type="SAM" id="Phobius"/>
    </source>
</evidence>
<keyword evidence="3" id="KW-1185">Reference proteome</keyword>
<evidence type="ECO:0000313" key="3">
    <source>
        <dbReference type="Proteomes" id="UP000199393"/>
    </source>
</evidence>
<feature type="transmembrane region" description="Helical" evidence="1">
    <location>
        <begin position="81"/>
        <end position="101"/>
    </location>
</feature>
<reference evidence="3" key="1">
    <citation type="submission" date="2016-06" db="EMBL/GenBank/DDBJ databases">
        <authorList>
            <person name="Varghese N."/>
        </authorList>
    </citation>
    <scope>NUCLEOTIDE SEQUENCE [LARGE SCALE GENOMIC DNA]</scope>
    <source>
        <strain evidence="3">DSM 45344</strain>
    </source>
</reference>
<dbReference type="PATRIC" id="fig|307121.4.peg.195"/>
<feature type="transmembrane region" description="Helical" evidence="1">
    <location>
        <begin position="170"/>
        <end position="188"/>
    </location>
</feature>
<gene>
    <name evidence="2" type="ORF">GA0070620_0183</name>
</gene>
<name>A0A1C3MWR7_9ACTN</name>
<feature type="transmembrane region" description="Helical" evidence="1">
    <location>
        <begin position="113"/>
        <end position="131"/>
    </location>
</feature>
<keyword evidence="1" id="KW-1133">Transmembrane helix</keyword>
<dbReference type="EMBL" id="LT598496">
    <property type="protein sequence ID" value="SBV24744.1"/>
    <property type="molecule type" value="Genomic_DNA"/>
</dbReference>
<proteinExistence type="predicted"/>
<feature type="transmembrane region" description="Helical" evidence="1">
    <location>
        <begin position="47"/>
        <end position="69"/>
    </location>
</feature>
<dbReference type="AlphaFoldDB" id="A0A1C3MWR7"/>
<keyword evidence="1" id="KW-0472">Membrane</keyword>
<feature type="transmembrane region" description="Helical" evidence="1">
    <location>
        <begin position="138"/>
        <end position="158"/>
    </location>
</feature>
<keyword evidence="1" id="KW-0812">Transmembrane</keyword>
<organism evidence="2 3">
    <name type="scientific">Micromonospora krabiensis</name>
    <dbReference type="NCBI Taxonomy" id="307121"/>
    <lineage>
        <taxon>Bacteria</taxon>
        <taxon>Bacillati</taxon>
        <taxon>Actinomycetota</taxon>
        <taxon>Actinomycetes</taxon>
        <taxon>Micromonosporales</taxon>
        <taxon>Micromonosporaceae</taxon>
        <taxon>Micromonospora</taxon>
    </lineage>
</organism>
<evidence type="ECO:0000313" key="2">
    <source>
        <dbReference type="EMBL" id="SBV24744.1"/>
    </source>
</evidence>